<proteinExistence type="predicted"/>
<keyword evidence="2" id="KW-1185">Reference proteome</keyword>
<dbReference type="RefSeq" id="WP_326088018.1">
    <property type="nucleotide sequence ID" value="NZ_JARLKZ010000006.1"/>
</dbReference>
<dbReference type="InterPro" id="IPR043519">
    <property type="entry name" value="NT_sf"/>
</dbReference>
<accession>A0ABU6GKU2</accession>
<gene>
    <name evidence="1" type="ORF">P4H66_10915</name>
</gene>
<dbReference type="SUPFAM" id="SSF81301">
    <property type="entry name" value="Nucleotidyltransferase"/>
    <property type="match status" value="1"/>
</dbReference>
<name>A0ABU6GKU2_9BACL</name>
<dbReference type="EMBL" id="JARLKZ010000006">
    <property type="protein sequence ID" value="MEC0240361.1"/>
    <property type="molecule type" value="Genomic_DNA"/>
</dbReference>
<dbReference type="InterPro" id="IPR007344">
    <property type="entry name" value="GrpB/CoaE"/>
</dbReference>
<evidence type="ECO:0000313" key="1">
    <source>
        <dbReference type="EMBL" id="MEC0240361.1"/>
    </source>
</evidence>
<organism evidence="1 2">
    <name type="scientific">Paenibacillus dokdonensis</name>
    <dbReference type="NCBI Taxonomy" id="2567944"/>
    <lineage>
        <taxon>Bacteria</taxon>
        <taxon>Bacillati</taxon>
        <taxon>Bacillota</taxon>
        <taxon>Bacilli</taxon>
        <taxon>Bacillales</taxon>
        <taxon>Paenibacillaceae</taxon>
        <taxon>Paenibacillus</taxon>
    </lineage>
</organism>
<reference evidence="1 2" key="1">
    <citation type="submission" date="2023-03" db="EMBL/GenBank/DDBJ databases">
        <title>Bacillus Genome Sequencing.</title>
        <authorList>
            <person name="Dunlap C."/>
        </authorList>
    </citation>
    <scope>NUCLEOTIDE SEQUENCE [LARGE SCALE GENOMIC DNA]</scope>
    <source>
        <strain evidence="1 2">BD-525</strain>
    </source>
</reference>
<protein>
    <submittedName>
        <fullName evidence="1">GrpB family protein</fullName>
    </submittedName>
</protein>
<sequence>MNHEIIVAPYNPEWALEFNDIAYRIRNALQEIALRIDHIGSTAVVGLDAKPIIDIQISVRALEPVGVYQTQMEGLGYRFRADNTERTKRYFREGSGMRRTHIHIREAGSFSEQFALLFRDYLRSHAEDAQKYAEIKYTLMKLYQQDRHRYVEEKEPYIWEITRKASQWSQDIGWRPDRSDM</sequence>
<comment type="caution">
    <text evidence="1">The sequence shown here is derived from an EMBL/GenBank/DDBJ whole genome shotgun (WGS) entry which is preliminary data.</text>
</comment>
<dbReference type="PANTHER" id="PTHR34822:SF1">
    <property type="entry name" value="GRPB FAMILY PROTEIN"/>
    <property type="match status" value="1"/>
</dbReference>
<dbReference type="Pfam" id="PF04229">
    <property type="entry name" value="GrpB"/>
    <property type="match status" value="1"/>
</dbReference>
<dbReference type="PANTHER" id="PTHR34822">
    <property type="entry name" value="GRPB DOMAIN PROTEIN (AFU_ORTHOLOGUE AFUA_1G01530)"/>
    <property type="match status" value="1"/>
</dbReference>
<dbReference type="Proteomes" id="UP001344632">
    <property type="component" value="Unassembled WGS sequence"/>
</dbReference>
<dbReference type="Gene3D" id="3.30.460.10">
    <property type="entry name" value="Beta Polymerase, domain 2"/>
    <property type="match status" value="1"/>
</dbReference>
<evidence type="ECO:0000313" key="2">
    <source>
        <dbReference type="Proteomes" id="UP001344632"/>
    </source>
</evidence>